<proteinExistence type="predicted"/>
<evidence type="ECO:0000313" key="2">
    <source>
        <dbReference type="Proteomes" id="UP001314170"/>
    </source>
</evidence>
<organism evidence="1 2">
    <name type="scientific">Dovyalis caffra</name>
    <dbReference type="NCBI Taxonomy" id="77055"/>
    <lineage>
        <taxon>Eukaryota</taxon>
        <taxon>Viridiplantae</taxon>
        <taxon>Streptophyta</taxon>
        <taxon>Embryophyta</taxon>
        <taxon>Tracheophyta</taxon>
        <taxon>Spermatophyta</taxon>
        <taxon>Magnoliopsida</taxon>
        <taxon>eudicotyledons</taxon>
        <taxon>Gunneridae</taxon>
        <taxon>Pentapetalae</taxon>
        <taxon>rosids</taxon>
        <taxon>fabids</taxon>
        <taxon>Malpighiales</taxon>
        <taxon>Salicaceae</taxon>
        <taxon>Flacourtieae</taxon>
        <taxon>Dovyalis</taxon>
    </lineage>
</organism>
<name>A0AAV1SV45_9ROSI</name>
<dbReference type="EMBL" id="CAWUPB010001199">
    <property type="protein sequence ID" value="CAK7357351.1"/>
    <property type="molecule type" value="Genomic_DNA"/>
</dbReference>
<keyword evidence="2" id="KW-1185">Reference proteome</keyword>
<accession>A0AAV1SV45</accession>
<dbReference type="AlphaFoldDB" id="A0AAV1SV45"/>
<protein>
    <submittedName>
        <fullName evidence="1">Uncharacterized protein</fullName>
    </submittedName>
</protein>
<gene>
    <name evidence="1" type="ORF">DCAF_LOCUS27638</name>
</gene>
<comment type="caution">
    <text evidence="1">The sequence shown here is derived from an EMBL/GenBank/DDBJ whole genome shotgun (WGS) entry which is preliminary data.</text>
</comment>
<evidence type="ECO:0000313" key="1">
    <source>
        <dbReference type="EMBL" id="CAK7357351.1"/>
    </source>
</evidence>
<sequence length="55" mass="6223">MEPEALDLSLSFWHILIGEYLAAVQNQSACTACNQIRLVKYWATLIFGIDLVKPK</sequence>
<dbReference type="Proteomes" id="UP001314170">
    <property type="component" value="Unassembled WGS sequence"/>
</dbReference>
<reference evidence="1 2" key="1">
    <citation type="submission" date="2024-01" db="EMBL/GenBank/DDBJ databases">
        <authorList>
            <person name="Waweru B."/>
        </authorList>
    </citation>
    <scope>NUCLEOTIDE SEQUENCE [LARGE SCALE GENOMIC DNA]</scope>
</reference>